<dbReference type="CDD" id="cd08662">
    <property type="entry name" value="M13"/>
    <property type="match status" value="1"/>
</dbReference>
<evidence type="ECO:0000256" key="1">
    <source>
        <dbReference type="ARBA" id="ARBA00001947"/>
    </source>
</evidence>
<dbReference type="AlphaFoldDB" id="G3MGN6"/>
<evidence type="ECO:0000256" key="3">
    <source>
        <dbReference type="ARBA" id="ARBA00022670"/>
    </source>
</evidence>
<feature type="domain" description="Peptidase M13 N-terminal" evidence="9">
    <location>
        <begin position="284"/>
        <end position="477"/>
    </location>
</feature>
<keyword evidence="7" id="KW-0482">Metalloprotease</keyword>
<proteinExistence type="evidence at transcript level"/>
<name>G3MGN6_AMBMU</name>
<sequence>CRICECDQTAYFNEESRSTTPKPPINNQRHTSLRSGEVTKVQTPIRLKRCSAEKTNEGHFGCVYSIINAFFARAEDVTNKQGTPMLTSDNNDLDCYQVCNSTNCRERATLINASLDWSLDPCENFYSFVCGGWNKTANIQSIWQRYGILQELAQGLPERMKRVIDNTKNDETYPSVAQNVGVLYESCLEFPHQTNKADGWSHILESAGLPNWPLFPDDIDIGCDIEKEDLGEILVHVGLLPYFYFSLKDKLDQVIEGNELRDSGDSRKVVIELAVRAKKPDISNEDLTELSNEIADFDEALSWVIGVIEYEHPENKSIRWLQEQFPNITFLSALQRKLSRAGINITENDELPLHINYFSKLNELLESTEPEELYNYAGAKFIYSLTNSWQDLHALLTKDENRMRDCLNLVRKELPEPFTYVYARNTFDLEAKKQAEEIARRVNETLVESILNMAGIKNETKDSLLTKVAAVTFKIGYSDSLFNKTVLDDLYTQVPKLSMNSSFLELLERVSSNSQVKVLKKFFNRDSDSPIWIVEKELTDCDHCSPKNHLEFPIDLFQPPFFGKDLPRSINFGGFGALFAHQLIHNMHKEGDCRYADEVNTCGLFGNDDAICKNNSECFLEQYKNAIMPEYERLSKASVKYNLKKYGNETAELADEYYRTRFPSVLRKQLDSDIADNSGLSLALSAYRKLLLDKHQNIDTRLEGLENLSGLELFIVTRAMTLCGAATGENLLWWLTSVMGHSPYQYRVNLPMKNLEAFAQAFNCSADSAMYKPETERCSLW</sequence>
<evidence type="ECO:0000256" key="7">
    <source>
        <dbReference type="ARBA" id="ARBA00023049"/>
    </source>
</evidence>
<comment type="similarity">
    <text evidence="2">Belongs to the peptidase M13 family.</text>
</comment>
<organism evidence="10">
    <name type="scientific">Amblyomma maculatum</name>
    <name type="common">Gulf Coast tick</name>
    <dbReference type="NCBI Taxonomy" id="34609"/>
    <lineage>
        <taxon>Eukaryota</taxon>
        <taxon>Metazoa</taxon>
        <taxon>Ecdysozoa</taxon>
        <taxon>Arthropoda</taxon>
        <taxon>Chelicerata</taxon>
        <taxon>Arachnida</taxon>
        <taxon>Acari</taxon>
        <taxon>Parasitiformes</taxon>
        <taxon>Ixodida</taxon>
        <taxon>Ixodoidea</taxon>
        <taxon>Ixodidae</taxon>
        <taxon>Amblyomminae</taxon>
        <taxon>Amblyomma</taxon>
    </lineage>
</organism>
<evidence type="ECO:0000256" key="2">
    <source>
        <dbReference type="ARBA" id="ARBA00007357"/>
    </source>
</evidence>
<dbReference type="Pfam" id="PF05649">
    <property type="entry name" value="Peptidase_M13_N"/>
    <property type="match status" value="2"/>
</dbReference>
<evidence type="ECO:0000256" key="4">
    <source>
        <dbReference type="ARBA" id="ARBA00022723"/>
    </source>
</evidence>
<evidence type="ECO:0000259" key="9">
    <source>
        <dbReference type="Pfam" id="PF05649"/>
    </source>
</evidence>
<feature type="domain" description="Peptidase M13 N-terminal" evidence="9">
    <location>
        <begin position="121"/>
        <end position="193"/>
    </location>
</feature>
<dbReference type="InterPro" id="IPR042089">
    <property type="entry name" value="Peptidase_M13_dom_2"/>
</dbReference>
<dbReference type="Gene3D" id="3.40.390.10">
    <property type="entry name" value="Collagenase (Catalytic Domain)"/>
    <property type="match status" value="1"/>
</dbReference>
<dbReference type="PANTHER" id="PTHR11733:SF241">
    <property type="entry name" value="GH26575P-RELATED"/>
    <property type="match status" value="1"/>
</dbReference>
<keyword evidence="3" id="KW-0645">Protease</keyword>
<dbReference type="GO" id="GO:0004222">
    <property type="term" value="F:metalloendopeptidase activity"/>
    <property type="evidence" value="ECO:0007669"/>
    <property type="project" value="InterPro"/>
</dbReference>
<feature type="non-terminal residue" evidence="10">
    <location>
        <position position="1"/>
    </location>
</feature>
<reference evidence="10" key="1">
    <citation type="journal article" date="2011" name="PLoS ONE">
        <title>A deep insight into the sialotranscriptome of the gulf coast tick, Amblyomma maculatum.</title>
        <authorList>
            <person name="Karim S."/>
            <person name="Singh P."/>
            <person name="Ribeiro J.M."/>
        </authorList>
    </citation>
    <scope>NUCLEOTIDE SEQUENCE</scope>
    <source>
        <tissue evidence="10">Salivary gland</tissue>
    </source>
</reference>
<dbReference type="GO" id="GO:0005886">
    <property type="term" value="C:plasma membrane"/>
    <property type="evidence" value="ECO:0007669"/>
    <property type="project" value="TreeGrafter"/>
</dbReference>
<dbReference type="Pfam" id="PF01431">
    <property type="entry name" value="Peptidase_M13"/>
    <property type="match status" value="2"/>
</dbReference>
<evidence type="ECO:0008006" key="11">
    <source>
        <dbReference type="Google" id="ProtNLM"/>
    </source>
</evidence>
<dbReference type="InterPro" id="IPR008753">
    <property type="entry name" value="Peptidase_M13_N"/>
</dbReference>
<dbReference type="EMBL" id="JO841037">
    <property type="protein sequence ID" value="AEO32654.1"/>
    <property type="molecule type" value="mRNA"/>
</dbReference>
<dbReference type="InterPro" id="IPR018497">
    <property type="entry name" value="Peptidase_M13_C"/>
</dbReference>
<dbReference type="InterPro" id="IPR024079">
    <property type="entry name" value="MetalloPept_cat_dom_sf"/>
</dbReference>
<dbReference type="SUPFAM" id="SSF55486">
    <property type="entry name" value="Metalloproteases ('zincins'), catalytic domain"/>
    <property type="match status" value="1"/>
</dbReference>
<evidence type="ECO:0000256" key="5">
    <source>
        <dbReference type="ARBA" id="ARBA00022801"/>
    </source>
</evidence>
<dbReference type="Gene3D" id="1.10.1380.10">
    <property type="entry name" value="Neutral endopeptidase , domain2"/>
    <property type="match status" value="1"/>
</dbReference>
<protein>
    <recommendedName>
        <fullName evidence="11">Peptidase M13 C-terminal domain-containing protein</fullName>
    </recommendedName>
</protein>
<evidence type="ECO:0000259" key="8">
    <source>
        <dbReference type="Pfam" id="PF01431"/>
    </source>
</evidence>
<dbReference type="InterPro" id="IPR000718">
    <property type="entry name" value="Peptidase_M13"/>
</dbReference>
<evidence type="ECO:0000313" key="10">
    <source>
        <dbReference type="EMBL" id="AEO32654.1"/>
    </source>
</evidence>
<dbReference type="PROSITE" id="PS51885">
    <property type="entry name" value="NEPRILYSIN"/>
    <property type="match status" value="1"/>
</dbReference>
<comment type="cofactor">
    <cofactor evidence="1">
        <name>Zn(2+)</name>
        <dbReference type="ChEBI" id="CHEBI:29105"/>
    </cofactor>
</comment>
<dbReference type="PANTHER" id="PTHR11733">
    <property type="entry name" value="ZINC METALLOPROTEASE FAMILY M13 NEPRILYSIN-RELATED"/>
    <property type="match status" value="1"/>
</dbReference>
<accession>G3MGN6</accession>
<feature type="domain" description="Peptidase M13 C-terminal" evidence="8">
    <location>
        <begin position="547"/>
        <end position="630"/>
    </location>
</feature>
<feature type="domain" description="Peptidase M13 C-terminal" evidence="8">
    <location>
        <begin position="642"/>
        <end position="778"/>
    </location>
</feature>
<keyword evidence="4" id="KW-0479">Metal-binding</keyword>
<evidence type="ECO:0000256" key="6">
    <source>
        <dbReference type="ARBA" id="ARBA00022833"/>
    </source>
</evidence>
<keyword evidence="6" id="KW-0862">Zinc</keyword>
<dbReference type="GO" id="GO:0016485">
    <property type="term" value="P:protein processing"/>
    <property type="evidence" value="ECO:0007669"/>
    <property type="project" value="TreeGrafter"/>
</dbReference>
<keyword evidence="5" id="KW-0378">Hydrolase</keyword>
<dbReference type="GO" id="GO:0046872">
    <property type="term" value="F:metal ion binding"/>
    <property type="evidence" value="ECO:0007669"/>
    <property type="project" value="UniProtKB-KW"/>
</dbReference>